<proteinExistence type="predicted"/>
<organism evidence="3 4">
    <name type="scientific">Panagrolaimus davidi</name>
    <dbReference type="NCBI Taxonomy" id="227884"/>
    <lineage>
        <taxon>Eukaryota</taxon>
        <taxon>Metazoa</taxon>
        <taxon>Ecdysozoa</taxon>
        <taxon>Nematoda</taxon>
        <taxon>Chromadorea</taxon>
        <taxon>Rhabditida</taxon>
        <taxon>Tylenchina</taxon>
        <taxon>Panagrolaimomorpha</taxon>
        <taxon>Panagrolaimoidea</taxon>
        <taxon>Panagrolaimidae</taxon>
        <taxon>Panagrolaimus</taxon>
    </lineage>
</organism>
<dbReference type="AlphaFoldDB" id="A0A914QK91"/>
<reference evidence="4" key="1">
    <citation type="submission" date="2022-11" db="UniProtKB">
        <authorList>
            <consortium name="WormBaseParasite"/>
        </authorList>
    </citation>
    <scope>IDENTIFICATION</scope>
</reference>
<feature type="chain" id="PRO_5037597091" evidence="2">
    <location>
        <begin position="25"/>
        <end position="543"/>
    </location>
</feature>
<evidence type="ECO:0000313" key="4">
    <source>
        <dbReference type="WBParaSite" id="PDA_v2.g4023.t1"/>
    </source>
</evidence>
<name>A0A914QK91_9BILA</name>
<accession>A0A914QK91</accession>
<dbReference type="WBParaSite" id="PDA_v2.g4023.t1">
    <property type="protein sequence ID" value="PDA_v2.g4023.t1"/>
    <property type="gene ID" value="PDA_v2.g4023"/>
</dbReference>
<protein>
    <submittedName>
        <fullName evidence="4">Uncharacterized protein</fullName>
    </submittedName>
</protein>
<feature type="signal peptide" evidence="2">
    <location>
        <begin position="1"/>
        <end position="24"/>
    </location>
</feature>
<feature type="region of interest" description="Disordered" evidence="1">
    <location>
        <begin position="342"/>
        <end position="364"/>
    </location>
</feature>
<sequence>MILSTMASSRNLVLHVHLLAVVDSYNVQTKQKIHHEFFDGYTNFFDRLQSAYNLNHVKAIAFTFMDCEFSNSVEYYNIRLKCREFCEKHQIFYLFLDCNLFQCFSPISQAKTMVNEGEKVMIFFLDFLFPPTALSFIRQKKNYRFVKQVCSKFPPFTQQWQEDMFQGLNPKKIIFAKGHGSRELEKAQKFFRSYNPIVVDLDDGLAHTMDTIVNKVLHLMDEKYDPYDVEVPCLGRLEIRYNGKTLIEAGETEIAPFEKSVIVNTVPKKSVSMYGTFQSVPELVKEIKLSEFKTKKVKVTLKLDINSFYDFKVEPFNTKEEEAKANVAEKLCKGNIDADKKTTEEEAKKNDKENGERKPTLNDPETVVIDKQVIPEKVQMIFDKQNFSVSYFANGKEYNVYDSDGETKTPIYIAFTEEKPIIGKSAMDIYSEKPKFVVFDLIKLCSVSTEDICNPKWGFKLSKEEETGDSLCLAFETFEGEKFSTVEFLLAFVLKNGKERIKKETGKKFEEVEIKFNGFSPNEILKKNFIEAAKLLKINTVFV</sequence>
<dbReference type="Gene3D" id="3.30.30.30">
    <property type="match status" value="1"/>
</dbReference>
<evidence type="ECO:0000256" key="2">
    <source>
        <dbReference type="SAM" id="SignalP"/>
    </source>
</evidence>
<dbReference type="Proteomes" id="UP000887578">
    <property type="component" value="Unplaced"/>
</dbReference>
<keyword evidence="3" id="KW-1185">Reference proteome</keyword>
<evidence type="ECO:0000313" key="3">
    <source>
        <dbReference type="Proteomes" id="UP000887578"/>
    </source>
</evidence>
<evidence type="ECO:0000256" key="1">
    <source>
        <dbReference type="SAM" id="MobiDB-lite"/>
    </source>
</evidence>
<dbReference type="SUPFAM" id="SSF53067">
    <property type="entry name" value="Actin-like ATPase domain"/>
    <property type="match status" value="1"/>
</dbReference>
<dbReference type="Gene3D" id="3.30.420.40">
    <property type="match status" value="1"/>
</dbReference>
<dbReference type="InterPro" id="IPR043129">
    <property type="entry name" value="ATPase_NBD"/>
</dbReference>
<feature type="compositionally biased region" description="Basic and acidic residues" evidence="1">
    <location>
        <begin position="342"/>
        <end position="360"/>
    </location>
</feature>
<keyword evidence="2" id="KW-0732">Signal</keyword>